<evidence type="ECO:0000256" key="7">
    <source>
        <dbReference type="ARBA" id="ARBA00023242"/>
    </source>
</evidence>
<dbReference type="Pfam" id="PF10232">
    <property type="entry name" value="Med8"/>
    <property type="match status" value="1"/>
</dbReference>
<comment type="subcellular location">
    <subcellularLocation>
        <location evidence="1 9">Nucleus</location>
    </subcellularLocation>
</comment>
<evidence type="ECO:0000256" key="9">
    <source>
        <dbReference type="RuleBase" id="RU364144"/>
    </source>
</evidence>
<dbReference type="GO" id="GO:0000978">
    <property type="term" value="F:RNA polymerase II cis-regulatory region sequence-specific DNA binding"/>
    <property type="evidence" value="ECO:0007669"/>
    <property type="project" value="TreeGrafter"/>
</dbReference>
<keyword evidence="7 9" id="KW-0539">Nucleus</keyword>
<dbReference type="AlphaFoldDB" id="A0A9P9Y463"/>
<dbReference type="GO" id="GO:0016592">
    <property type="term" value="C:mediator complex"/>
    <property type="evidence" value="ECO:0007669"/>
    <property type="project" value="InterPro"/>
</dbReference>
<evidence type="ECO:0000313" key="12">
    <source>
        <dbReference type="Proteomes" id="UP001055219"/>
    </source>
</evidence>
<organism evidence="11 12">
    <name type="scientific">Emericellopsis cladophorae</name>
    <dbReference type="NCBI Taxonomy" id="2686198"/>
    <lineage>
        <taxon>Eukaryota</taxon>
        <taxon>Fungi</taxon>
        <taxon>Dikarya</taxon>
        <taxon>Ascomycota</taxon>
        <taxon>Pezizomycotina</taxon>
        <taxon>Sordariomycetes</taxon>
        <taxon>Hypocreomycetidae</taxon>
        <taxon>Hypocreales</taxon>
        <taxon>Bionectriaceae</taxon>
        <taxon>Emericellopsis</taxon>
    </lineage>
</organism>
<protein>
    <recommendedName>
        <fullName evidence="3 9">Mediator of RNA polymerase II transcription subunit 8</fullName>
    </recommendedName>
    <alternativeName>
        <fullName evidence="8 9">Mediator complex subunit 8</fullName>
    </alternativeName>
</protein>
<name>A0A9P9Y463_9HYPO</name>
<dbReference type="PANTHER" id="PTHR13074">
    <property type="entry name" value="MEDIATOR OF RNA POLYMERASE II TRANSCRIPTION SUBUNIT 8"/>
    <property type="match status" value="1"/>
</dbReference>
<comment type="caution">
    <text evidence="11">The sequence shown here is derived from an EMBL/GenBank/DDBJ whole genome shotgun (WGS) entry which is preliminary data.</text>
</comment>
<feature type="compositionally biased region" description="Acidic residues" evidence="10">
    <location>
        <begin position="175"/>
        <end position="186"/>
    </location>
</feature>
<dbReference type="GO" id="GO:0070847">
    <property type="term" value="C:core mediator complex"/>
    <property type="evidence" value="ECO:0007669"/>
    <property type="project" value="TreeGrafter"/>
</dbReference>
<dbReference type="InterPro" id="IPR019364">
    <property type="entry name" value="Mediatior_Med8_fun/met"/>
</dbReference>
<dbReference type="OrthoDB" id="5329317at2759"/>
<feature type="region of interest" description="Disordered" evidence="10">
    <location>
        <begin position="169"/>
        <end position="205"/>
    </location>
</feature>
<reference evidence="11" key="1">
    <citation type="journal article" date="2021" name="J Fungi (Basel)">
        <title>Genomic and Metabolomic Analyses of the Marine Fungus Emericellopsis cladophorae: Insights into Saltwater Adaptability Mechanisms and Its Biosynthetic Potential.</title>
        <authorList>
            <person name="Goncalves M.F.M."/>
            <person name="Hilario S."/>
            <person name="Van de Peer Y."/>
            <person name="Esteves A.C."/>
            <person name="Alves A."/>
        </authorList>
    </citation>
    <scope>NUCLEOTIDE SEQUENCE</scope>
    <source>
        <strain evidence="11">MUM 19.33</strain>
    </source>
</reference>
<evidence type="ECO:0000256" key="8">
    <source>
        <dbReference type="ARBA" id="ARBA00031261"/>
    </source>
</evidence>
<dbReference type="EMBL" id="JAGIXG020000009">
    <property type="protein sequence ID" value="KAI6783131.1"/>
    <property type="molecule type" value="Genomic_DNA"/>
</dbReference>
<dbReference type="Gene3D" id="6.10.250.2610">
    <property type="match status" value="1"/>
</dbReference>
<reference evidence="11" key="2">
    <citation type="submission" date="2022-07" db="EMBL/GenBank/DDBJ databases">
        <authorList>
            <person name="Goncalves M.F.M."/>
            <person name="Hilario S."/>
            <person name="Van De Peer Y."/>
            <person name="Esteves A.C."/>
            <person name="Alves A."/>
        </authorList>
    </citation>
    <scope>NUCLEOTIDE SEQUENCE</scope>
    <source>
        <strain evidence="11">MUM 19.33</strain>
    </source>
</reference>
<evidence type="ECO:0000256" key="4">
    <source>
        <dbReference type="ARBA" id="ARBA00023015"/>
    </source>
</evidence>
<keyword evidence="12" id="KW-1185">Reference proteome</keyword>
<evidence type="ECO:0000256" key="10">
    <source>
        <dbReference type="SAM" id="MobiDB-lite"/>
    </source>
</evidence>
<evidence type="ECO:0000313" key="11">
    <source>
        <dbReference type="EMBL" id="KAI6783131.1"/>
    </source>
</evidence>
<evidence type="ECO:0000256" key="3">
    <source>
        <dbReference type="ARBA" id="ARBA00020637"/>
    </source>
</evidence>
<accession>A0A9P9Y463</accession>
<comment type="subunit">
    <text evidence="9">Component of the Mediator complex.</text>
</comment>
<evidence type="ECO:0000256" key="2">
    <source>
        <dbReference type="ARBA" id="ARBA00005716"/>
    </source>
</evidence>
<gene>
    <name evidence="9" type="primary">MED8</name>
    <name evidence="11" type="ORF">J7T54_000633</name>
</gene>
<feature type="region of interest" description="Disordered" evidence="10">
    <location>
        <begin position="248"/>
        <end position="277"/>
    </location>
</feature>
<feature type="compositionally biased region" description="Basic and acidic residues" evidence="10">
    <location>
        <begin position="187"/>
        <end position="204"/>
    </location>
</feature>
<comment type="function">
    <text evidence="9">Component of the Mediator complex, a coactivator involved in the regulated transcription of nearly all RNA polymerase II-dependent genes. Mediator functions as a bridge to convey information from gene-specific regulatory proteins to the basal RNA polymerase II transcription machinery. Mediator is recruited to promoters by direct interactions with regulatory proteins and serves as a scaffold for the assembly of a functional preinitiation complex with RNA polymerase II and the general transcription factors.</text>
</comment>
<dbReference type="PANTHER" id="PTHR13074:SF9">
    <property type="entry name" value="MEDIATOR OF RNA POLYMERASE II TRANSCRIPTION SUBUNIT 8"/>
    <property type="match status" value="1"/>
</dbReference>
<proteinExistence type="inferred from homology"/>
<keyword evidence="4 9" id="KW-0805">Transcription regulation</keyword>
<comment type="similarity">
    <text evidence="2 9">Belongs to the Mediator complex subunit 8 family.</text>
</comment>
<dbReference type="GO" id="GO:0006357">
    <property type="term" value="P:regulation of transcription by RNA polymerase II"/>
    <property type="evidence" value="ECO:0007669"/>
    <property type="project" value="InterPro"/>
</dbReference>
<sequence>MAALMLDDDEFKSLESIVARLNQLNASIQSLRADIFNAHPLPPPSSFQASSQIIQKNLQSLLDTINDNAVLLDTIAIHPSTNYPGRTQEGLLTNLLRKKLEPQTEELVDKGRTMSDEATKEGMDKMMEVWSGVREWMSERVREYVTEEAGDFYTREERDEIGVENVRTGLKRDLYEDEDEDEEMEGAEPKPPKAEAPKEEEKVVTRGPELETLLWFMARGDFMVPPNVEYERKGGSYRGLQGVNIPQQTLQQQAQEQQAQAQEQQRQQQQHQMGQPG</sequence>
<dbReference type="Gene3D" id="1.20.58.1710">
    <property type="match status" value="1"/>
</dbReference>
<dbReference type="Proteomes" id="UP001055219">
    <property type="component" value="Unassembled WGS sequence"/>
</dbReference>
<dbReference type="GO" id="GO:0003712">
    <property type="term" value="F:transcription coregulator activity"/>
    <property type="evidence" value="ECO:0007669"/>
    <property type="project" value="InterPro"/>
</dbReference>
<evidence type="ECO:0000256" key="5">
    <source>
        <dbReference type="ARBA" id="ARBA00023159"/>
    </source>
</evidence>
<keyword evidence="5 9" id="KW-0010">Activator</keyword>
<evidence type="ECO:0000256" key="1">
    <source>
        <dbReference type="ARBA" id="ARBA00004123"/>
    </source>
</evidence>
<evidence type="ECO:0000256" key="6">
    <source>
        <dbReference type="ARBA" id="ARBA00023163"/>
    </source>
</evidence>
<keyword evidence="6 9" id="KW-0804">Transcription</keyword>